<dbReference type="GO" id="GO:0016853">
    <property type="term" value="F:isomerase activity"/>
    <property type="evidence" value="ECO:0007669"/>
    <property type="project" value="UniProtKB-KW"/>
</dbReference>
<comment type="similarity">
    <text evidence="1">Belongs to the NAD(P)-dependent epimerase/dehydratase family.</text>
</comment>
<dbReference type="Proteomes" id="UP000530060">
    <property type="component" value="Unassembled WGS sequence"/>
</dbReference>
<reference evidence="3 4" key="1">
    <citation type="submission" date="2020-06" db="EMBL/GenBank/DDBJ databases">
        <authorList>
            <person name="Criscuolo A."/>
        </authorList>
    </citation>
    <scope>NUCLEOTIDE SEQUENCE [LARGE SCALE GENOMIC DNA]</scope>
    <source>
        <strain evidence="4">CIP 111411</strain>
    </source>
</reference>
<dbReference type="SUPFAM" id="SSF51735">
    <property type="entry name" value="NAD(P)-binding Rossmann-fold domains"/>
    <property type="match status" value="1"/>
</dbReference>
<feature type="domain" description="NAD-dependent epimerase/dehydratase" evidence="2">
    <location>
        <begin position="7"/>
        <end position="174"/>
    </location>
</feature>
<sequence>MLIKHKILITGGSGFIGTNFSEKLIQDGHEILNIDVKEPSNKEFLKYWTKIDINDLLELKHAVLNFEPDYILHLAARTDLDGKGLEDYNSNVLGVENLLKATTELKNLKKIIITSSMLVCYGGYYPKNQFDYAPTTIYGESKVKTEQLVWENRPDCDWAIIRPTSIWGPWFGIPYKNFFDMIIAGKYFHVGNKGCTKTYGFIGNAVCQIESILFTETINDEQKVFYIGDDPAINIEEWGNEIATELGTKIKKAPYFIIKGAAFFGDILKLFKIHFPMNSFRLHNMTTNNIIDLKNTYKIAPLLPYSRKDGIKITLNWMAENKSENF</sequence>
<dbReference type="EMBL" id="CAIJDP010000088">
    <property type="protein sequence ID" value="CAD0008513.1"/>
    <property type="molecule type" value="Genomic_DNA"/>
</dbReference>
<organism evidence="3 4">
    <name type="scientific">Flavobacterium salmonis</name>
    <dbReference type="NCBI Taxonomy" id="2654844"/>
    <lineage>
        <taxon>Bacteria</taxon>
        <taxon>Pseudomonadati</taxon>
        <taxon>Bacteroidota</taxon>
        <taxon>Flavobacteriia</taxon>
        <taxon>Flavobacteriales</taxon>
        <taxon>Flavobacteriaceae</taxon>
        <taxon>Flavobacterium</taxon>
    </lineage>
</organism>
<protein>
    <submittedName>
        <fullName evidence="3">N-acetyl-alpha-D-glucosaminyl-diphospho-ditrans, octacis-undecaprenol 4-epimerase</fullName>
        <ecNumber evidence="3">5.1.3.26</ecNumber>
    </submittedName>
</protein>
<proteinExistence type="inferred from homology"/>
<keyword evidence="3" id="KW-0413">Isomerase</keyword>
<accession>A0A6V6Z9M3</accession>
<dbReference type="AlphaFoldDB" id="A0A6V6Z9M3"/>
<keyword evidence="4" id="KW-1185">Reference proteome</keyword>
<dbReference type="Pfam" id="PF01370">
    <property type="entry name" value="Epimerase"/>
    <property type="match status" value="1"/>
</dbReference>
<dbReference type="InterPro" id="IPR036291">
    <property type="entry name" value="NAD(P)-bd_dom_sf"/>
</dbReference>
<name>A0A6V6Z9M3_9FLAO</name>
<evidence type="ECO:0000313" key="3">
    <source>
        <dbReference type="EMBL" id="CAD0008513.1"/>
    </source>
</evidence>
<dbReference type="EC" id="5.1.3.26" evidence="3"/>
<dbReference type="CDD" id="cd08946">
    <property type="entry name" value="SDR_e"/>
    <property type="match status" value="1"/>
</dbReference>
<dbReference type="PANTHER" id="PTHR43000">
    <property type="entry name" value="DTDP-D-GLUCOSE 4,6-DEHYDRATASE-RELATED"/>
    <property type="match status" value="1"/>
</dbReference>
<dbReference type="Gene3D" id="3.40.50.720">
    <property type="entry name" value="NAD(P)-binding Rossmann-like Domain"/>
    <property type="match status" value="1"/>
</dbReference>
<evidence type="ECO:0000313" key="4">
    <source>
        <dbReference type="Proteomes" id="UP000530060"/>
    </source>
</evidence>
<comment type="caution">
    <text evidence="3">The sequence shown here is derived from an EMBL/GenBank/DDBJ whole genome shotgun (WGS) entry which is preliminary data.</text>
</comment>
<dbReference type="RefSeq" id="WP_180910440.1">
    <property type="nucleotide sequence ID" value="NZ_CAIJDP010000088.1"/>
</dbReference>
<dbReference type="InterPro" id="IPR001509">
    <property type="entry name" value="Epimerase_deHydtase"/>
</dbReference>
<gene>
    <name evidence="3" type="primary">gnu</name>
    <name evidence="3" type="ORF">FLAT13_04430</name>
</gene>
<evidence type="ECO:0000256" key="1">
    <source>
        <dbReference type="ARBA" id="ARBA00007637"/>
    </source>
</evidence>
<evidence type="ECO:0000259" key="2">
    <source>
        <dbReference type="Pfam" id="PF01370"/>
    </source>
</evidence>